<evidence type="ECO:0000256" key="4">
    <source>
        <dbReference type="ARBA" id="ARBA00016387"/>
    </source>
</evidence>
<dbReference type="SMART" id="SM00488">
    <property type="entry name" value="DEXDc2"/>
    <property type="match status" value="1"/>
</dbReference>
<keyword evidence="26" id="KW-1185">Reference proteome</keyword>
<evidence type="ECO:0000256" key="13">
    <source>
        <dbReference type="ARBA" id="ARBA00023125"/>
    </source>
</evidence>
<proteinExistence type="inferred from homology"/>
<evidence type="ECO:0000256" key="12">
    <source>
        <dbReference type="ARBA" id="ARBA00023014"/>
    </source>
</evidence>
<keyword evidence="10" id="KW-0067">ATP-binding</keyword>
<feature type="region of interest" description="Disordered" evidence="23">
    <location>
        <begin position="113"/>
        <end position="160"/>
    </location>
</feature>
<accession>A0A6G1I2U6</accession>
<feature type="domain" description="Helicase ATP-binding" evidence="24">
    <location>
        <begin position="2"/>
        <end position="413"/>
    </location>
</feature>
<dbReference type="Pfam" id="PF06733">
    <property type="entry name" value="DEAD_2"/>
    <property type="match status" value="1"/>
</dbReference>
<evidence type="ECO:0000256" key="9">
    <source>
        <dbReference type="ARBA" id="ARBA00022806"/>
    </source>
</evidence>
<dbReference type="PANTHER" id="PTHR11472">
    <property type="entry name" value="DNA REPAIR DEAD HELICASE RAD3/XP-D SUBFAMILY MEMBER"/>
    <property type="match status" value="1"/>
</dbReference>
<evidence type="ECO:0000256" key="15">
    <source>
        <dbReference type="ARBA" id="ARBA00023242"/>
    </source>
</evidence>
<dbReference type="GO" id="GO:0046872">
    <property type="term" value="F:metal ion binding"/>
    <property type="evidence" value="ECO:0007669"/>
    <property type="project" value="UniProtKB-KW"/>
</dbReference>
<dbReference type="GO" id="GO:0005634">
    <property type="term" value="C:nucleus"/>
    <property type="evidence" value="ECO:0007669"/>
    <property type="project" value="UniProtKB-SubCell"/>
</dbReference>
<dbReference type="PANTHER" id="PTHR11472:SF41">
    <property type="entry name" value="ATP-DEPENDENT DNA HELICASE DDX11-RELATED"/>
    <property type="match status" value="1"/>
</dbReference>
<sequence>MEDKDFHHPYTPYPIQRQLMAALYECIEEGKVGIFESPTGKGKSLSLICGSLTWLREHKRKMFDDSLQGKDQDDEPDWMLEYERKEKRRKALQNRRDLEGRLARIREKEKKVRLRYERGEPEGKRRRTAKDDDAGPAGEDQFVLDEYESDEETRSRKPADAADYLSAETLALMKKLNMPLGGPAAEEDDDVDELKVFYCSRTHSQLSQFANELRRVKLPPAIEPEPGEPELSEELKHLTLGSRKNLCINPKVNRLGSAVAINERCIELQKPGLAADKKCPHLPTKDNEALVHDFKDHALAKIRDIEDLGELGKKISICPYYASRSTIKPCEIVTLPYPLLLQKSAREALGLSLKNHIIIIDEAHNLMDAIVGIHSVSVSLQQLTRGRMQLMVYAAKFRNRLKGKNRVYVTQAIRLIDSLLKYLQKEAARDKPEPESIVNVADLMAGNGVDQINLYKLARYLQESKLARKVDGYTDFAENDAAQTKAKPVPTKDTPEPTVPVLTHIQSFLLALMNPSAEGRFFTALTEEKDILLKYMLLDPTHHFHDVVSDARAVILAGGTMSPMSDFKSHLFPYLPPERISTLSCGHVIPPRNLFAWPVTEDATRAPFALTFESRGAPATIARIGATLLALLREVPDGVVVFFPSYGYLDTCVKAWRRTAGGSPLWDQLVAVKPAFVDPGKASPGAPSLDALLSAYGSAIASGRGAVLLSVMSGSLSEGINFADALGRAVVVIGMPYPNPHTAEWKAKSAYIAQKTDAMRKDTGTGPNGKEAAREFYENATMRAVNQAIGRAIRHRNDYAAILLLDQRYGTERVRNCNAVASTHTYNRIPTISLPRDSSFIRQEGWSKSSTRT</sequence>
<dbReference type="InterPro" id="IPR045028">
    <property type="entry name" value="DinG/Rad3-like"/>
</dbReference>
<comment type="catalytic activity">
    <reaction evidence="22">
        <text>ATP + H2O = ADP + phosphate + H(+)</text>
        <dbReference type="Rhea" id="RHEA:13065"/>
        <dbReference type="ChEBI" id="CHEBI:15377"/>
        <dbReference type="ChEBI" id="CHEBI:15378"/>
        <dbReference type="ChEBI" id="CHEBI:30616"/>
        <dbReference type="ChEBI" id="CHEBI:43474"/>
        <dbReference type="ChEBI" id="CHEBI:456216"/>
        <dbReference type="EC" id="5.6.2.3"/>
    </reaction>
</comment>
<dbReference type="SUPFAM" id="SSF52540">
    <property type="entry name" value="P-loop containing nucleoside triphosphate hydrolases"/>
    <property type="match status" value="1"/>
</dbReference>
<comment type="function">
    <text evidence="21">ATP-dependent DNA helicase important for chromosome transmission and normal cell cycle progression in G(2)/M. May have a role in changing DNA topology to allow the loading of proteins involved in maintaining sister chromatid cohesion in the vicinity of the centromeres. Has a specific role in chromosome segregation during meiosis II.</text>
</comment>
<evidence type="ECO:0000256" key="8">
    <source>
        <dbReference type="ARBA" id="ARBA00022801"/>
    </source>
</evidence>
<evidence type="ECO:0000256" key="5">
    <source>
        <dbReference type="ARBA" id="ARBA00017386"/>
    </source>
</evidence>
<evidence type="ECO:0000256" key="3">
    <source>
        <dbReference type="ARBA" id="ARBA00008435"/>
    </source>
</evidence>
<evidence type="ECO:0000256" key="2">
    <source>
        <dbReference type="ARBA" id="ARBA00004123"/>
    </source>
</evidence>
<evidence type="ECO:0000256" key="19">
    <source>
        <dbReference type="ARBA" id="ARBA00044998"/>
    </source>
</evidence>
<dbReference type="NCBIfam" id="TIGR00604">
    <property type="entry name" value="rad3"/>
    <property type="match status" value="1"/>
</dbReference>
<keyword evidence="9 25" id="KW-0347">Helicase</keyword>
<dbReference type="PROSITE" id="PS00690">
    <property type="entry name" value="DEAH_ATP_HELICASE"/>
    <property type="match status" value="1"/>
</dbReference>
<evidence type="ECO:0000256" key="10">
    <source>
        <dbReference type="ARBA" id="ARBA00022840"/>
    </source>
</evidence>
<keyword evidence="6" id="KW-0479">Metal-binding</keyword>
<dbReference type="InterPro" id="IPR014013">
    <property type="entry name" value="Helic_SF1/SF2_ATP-bd_DinG/Rad3"/>
</dbReference>
<evidence type="ECO:0000256" key="21">
    <source>
        <dbReference type="ARBA" id="ARBA00045702"/>
    </source>
</evidence>
<evidence type="ECO:0000313" key="25">
    <source>
        <dbReference type="EMBL" id="KAF2402582.1"/>
    </source>
</evidence>
<evidence type="ECO:0000313" key="26">
    <source>
        <dbReference type="Proteomes" id="UP000799640"/>
    </source>
</evidence>
<comment type="subcellular location">
    <subcellularLocation>
        <location evidence="2">Nucleus</location>
    </subcellularLocation>
</comment>
<keyword evidence="7" id="KW-0547">Nucleotide-binding</keyword>
<feature type="compositionally biased region" description="Basic and acidic residues" evidence="23">
    <location>
        <begin position="113"/>
        <end position="133"/>
    </location>
</feature>
<evidence type="ECO:0000256" key="22">
    <source>
        <dbReference type="ARBA" id="ARBA00048954"/>
    </source>
</evidence>
<evidence type="ECO:0000256" key="20">
    <source>
        <dbReference type="ARBA" id="ARBA00045008"/>
    </source>
</evidence>
<dbReference type="GO" id="GO:0034085">
    <property type="term" value="P:establishment of sister chromatid cohesion"/>
    <property type="evidence" value="ECO:0007669"/>
    <property type="project" value="TreeGrafter"/>
</dbReference>
<dbReference type="InterPro" id="IPR006554">
    <property type="entry name" value="Helicase-like_DEXD_c2"/>
</dbReference>
<dbReference type="Gene3D" id="3.40.50.300">
    <property type="entry name" value="P-loop containing nucleotide triphosphate hydrolases"/>
    <property type="match status" value="3"/>
</dbReference>
<dbReference type="InterPro" id="IPR002464">
    <property type="entry name" value="DNA/RNA_helicase_DEAH_CS"/>
</dbReference>
<keyword evidence="11" id="KW-0408">Iron</keyword>
<evidence type="ECO:0000256" key="17">
    <source>
        <dbReference type="ARBA" id="ARBA00029709"/>
    </source>
</evidence>
<dbReference type="InterPro" id="IPR006555">
    <property type="entry name" value="ATP-dep_Helicase_C"/>
</dbReference>
<evidence type="ECO:0000256" key="11">
    <source>
        <dbReference type="ARBA" id="ARBA00023004"/>
    </source>
</evidence>
<evidence type="ECO:0000256" key="18">
    <source>
        <dbReference type="ARBA" id="ARBA00044969"/>
    </source>
</evidence>
<dbReference type="SMART" id="SM00491">
    <property type="entry name" value="HELICc2"/>
    <property type="match status" value="1"/>
</dbReference>
<evidence type="ECO:0000256" key="7">
    <source>
        <dbReference type="ARBA" id="ARBA00022741"/>
    </source>
</evidence>
<reference evidence="25" key="1">
    <citation type="journal article" date="2020" name="Stud. Mycol.">
        <title>101 Dothideomycetes genomes: a test case for predicting lifestyles and emergence of pathogens.</title>
        <authorList>
            <person name="Haridas S."/>
            <person name="Albert R."/>
            <person name="Binder M."/>
            <person name="Bloem J."/>
            <person name="Labutti K."/>
            <person name="Salamov A."/>
            <person name="Andreopoulos B."/>
            <person name="Baker S."/>
            <person name="Barry K."/>
            <person name="Bills G."/>
            <person name="Bluhm B."/>
            <person name="Cannon C."/>
            <person name="Castanera R."/>
            <person name="Culley D."/>
            <person name="Daum C."/>
            <person name="Ezra D."/>
            <person name="Gonzalez J."/>
            <person name="Henrissat B."/>
            <person name="Kuo A."/>
            <person name="Liang C."/>
            <person name="Lipzen A."/>
            <person name="Lutzoni F."/>
            <person name="Magnuson J."/>
            <person name="Mondo S."/>
            <person name="Nolan M."/>
            <person name="Ohm R."/>
            <person name="Pangilinan J."/>
            <person name="Park H.-J."/>
            <person name="Ramirez L."/>
            <person name="Alfaro M."/>
            <person name="Sun H."/>
            <person name="Tritt A."/>
            <person name="Yoshinaga Y."/>
            <person name="Zwiers L.-H."/>
            <person name="Turgeon B."/>
            <person name="Goodwin S."/>
            <person name="Spatafora J."/>
            <person name="Crous P."/>
            <person name="Grigoriev I."/>
        </authorList>
    </citation>
    <scope>NUCLEOTIDE SEQUENCE</scope>
    <source>
        <strain evidence="25">CBS 262.69</strain>
    </source>
</reference>
<dbReference type="Pfam" id="PF13307">
    <property type="entry name" value="Helicase_C_2"/>
    <property type="match status" value="1"/>
</dbReference>
<dbReference type="GO" id="GO:0005524">
    <property type="term" value="F:ATP binding"/>
    <property type="evidence" value="ECO:0007669"/>
    <property type="project" value="UniProtKB-KW"/>
</dbReference>
<dbReference type="InterPro" id="IPR027417">
    <property type="entry name" value="P-loop_NTPase"/>
</dbReference>
<protein>
    <recommendedName>
        <fullName evidence="5">ATP-dependent DNA helicase CHL1</fullName>
        <ecNumber evidence="18">5.6.2.3</ecNumber>
    </recommendedName>
    <alternativeName>
        <fullName evidence="4">ATP-dependent DNA helicase chl1</fullName>
    </alternativeName>
    <alternativeName>
        <fullName evidence="17">Chromosome loss protein 1</fullName>
    </alternativeName>
    <alternativeName>
        <fullName evidence="19 20">DNA 5'-3' helicase CHL1</fullName>
    </alternativeName>
</protein>
<dbReference type="OrthoDB" id="267079at2759"/>
<dbReference type="GO" id="GO:0003677">
    <property type="term" value="F:DNA binding"/>
    <property type="evidence" value="ECO:0007669"/>
    <property type="project" value="UniProtKB-KW"/>
</dbReference>
<evidence type="ECO:0000256" key="14">
    <source>
        <dbReference type="ARBA" id="ARBA00023235"/>
    </source>
</evidence>
<keyword evidence="16" id="KW-0131">Cell cycle</keyword>
<evidence type="ECO:0000256" key="1">
    <source>
        <dbReference type="ARBA" id="ARBA00001966"/>
    </source>
</evidence>
<keyword evidence="15" id="KW-0539">Nucleus</keyword>
<dbReference type="Proteomes" id="UP000799640">
    <property type="component" value="Unassembled WGS sequence"/>
</dbReference>
<dbReference type="EC" id="5.6.2.3" evidence="18"/>
<dbReference type="InterPro" id="IPR013020">
    <property type="entry name" value="Rad3/Chl1-like"/>
</dbReference>
<comment type="similarity">
    <text evidence="3">Belongs to the DEAD box helicase family. DEAH subfamily. DDX11/CHL1 sub-subfamily.</text>
</comment>
<name>A0A6G1I2U6_9PEZI</name>
<keyword evidence="14" id="KW-0413">Isomerase</keyword>
<feature type="compositionally biased region" description="Acidic residues" evidence="23">
    <location>
        <begin position="142"/>
        <end position="151"/>
    </location>
</feature>
<gene>
    <name evidence="25" type="ORF">EJ06DRAFT_547849</name>
</gene>
<dbReference type="InterPro" id="IPR010614">
    <property type="entry name" value="RAD3-like_helicase_DEAD"/>
</dbReference>
<dbReference type="AlphaFoldDB" id="A0A6G1I2U6"/>
<evidence type="ECO:0000256" key="16">
    <source>
        <dbReference type="ARBA" id="ARBA00023306"/>
    </source>
</evidence>
<dbReference type="GO" id="GO:0043139">
    <property type="term" value="F:5'-3' DNA helicase activity"/>
    <property type="evidence" value="ECO:0007669"/>
    <property type="project" value="UniProtKB-EC"/>
</dbReference>
<dbReference type="EMBL" id="ML996691">
    <property type="protein sequence ID" value="KAF2402582.1"/>
    <property type="molecule type" value="Genomic_DNA"/>
</dbReference>
<dbReference type="GO" id="GO:0051536">
    <property type="term" value="F:iron-sulfur cluster binding"/>
    <property type="evidence" value="ECO:0007669"/>
    <property type="project" value="UniProtKB-KW"/>
</dbReference>
<dbReference type="FunFam" id="3.40.50.300:FF:002774">
    <property type="entry name" value="ATP-dependent DNA helicase chl1"/>
    <property type="match status" value="1"/>
</dbReference>
<dbReference type="GO" id="GO:0016818">
    <property type="term" value="F:hydrolase activity, acting on acid anhydrides, in phosphorus-containing anhydrides"/>
    <property type="evidence" value="ECO:0007669"/>
    <property type="project" value="InterPro"/>
</dbReference>
<keyword evidence="8" id="KW-0378">Hydrolase</keyword>
<evidence type="ECO:0000259" key="24">
    <source>
        <dbReference type="PROSITE" id="PS51193"/>
    </source>
</evidence>
<dbReference type="GO" id="GO:0006974">
    <property type="term" value="P:DNA damage response"/>
    <property type="evidence" value="ECO:0007669"/>
    <property type="project" value="UniProtKB-ARBA"/>
</dbReference>
<keyword evidence="13" id="KW-0238">DNA-binding</keyword>
<evidence type="ECO:0000256" key="23">
    <source>
        <dbReference type="SAM" id="MobiDB-lite"/>
    </source>
</evidence>
<comment type="cofactor">
    <cofactor evidence="1">
        <name>[4Fe-4S] cluster</name>
        <dbReference type="ChEBI" id="CHEBI:49883"/>
    </cofactor>
</comment>
<keyword evidence="12" id="KW-0411">Iron-sulfur</keyword>
<dbReference type="PROSITE" id="PS51193">
    <property type="entry name" value="HELICASE_ATP_BIND_2"/>
    <property type="match status" value="1"/>
</dbReference>
<dbReference type="GO" id="GO:0006139">
    <property type="term" value="P:nucleobase-containing compound metabolic process"/>
    <property type="evidence" value="ECO:0007669"/>
    <property type="project" value="InterPro"/>
</dbReference>
<evidence type="ECO:0000256" key="6">
    <source>
        <dbReference type="ARBA" id="ARBA00022723"/>
    </source>
</evidence>
<organism evidence="25 26">
    <name type="scientific">Trichodelitschia bisporula</name>
    <dbReference type="NCBI Taxonomy" id="703511"/>
    <lineage>
        <taxon>Eukaryota</taxon>
        <taxon>Fungi</taxon>
        <taxon>Dikarya</taxon>
        <taxon>Ascomycota</taxon>
        <taxon>Pezizomycotina</taxon>
        <taxon>Dothideomycetes</taxon>
        <taxon>Dothideomycetes incertae sedis</taxon>
        <taxon>Phaeotrichales</taxon>
        <taxon>Phaeotrichaceae</taxon>
        <taxon>Trichodelitschia</taxon>
    </lineage>
</organism>